<evidence type="ECO:0000256" key="1">
    <source>
        <dbReference type="SAM" id="MobiDB-lite"/>
    </source>
</evidence>
<comment type="caution">
    <text evidence="2">The sequence shown here is derived from an EMBL/GenBank/DDBJ whole genome shotgun (WGS) entry which is preliminary data.</text>
</comment>
<name>A0A9P6CJ67_9AGAR</name>
<gene>
    <name evidence="2" type="ORF">BDZ94DRAFT_1235666</name>
</gene>
<sequence length="302" mass="32949">MAWKSRLSSRPATVSDPVVGSDSDSDLPEAPSQGWDPNLPSTANNTITSQKKLPIKKRVIKLIELSSDDCEDNTVVSLESGNSMFSGKNKKSRITPIKPKIATPPLKTRSSSGIDVKSTNQVKTSVRKSRLKRVAPIVESDSTDGIGNPPLTPSRIKRMHLPKLVVLPSDLFDKLENALHNPLTPTKKNKDIGNVSLLSKPEVKSDLFDCKNEINSDEDTSFLEDEESVLADPDAVFHGQSPPRIPGKLKGKGRDRIAKQSDIAPVPAEIQEFPDLLRALMLSSEEMKAADPDEVSDFPDLA</sequence>
<keyword evidence="3" id="KW-1185">Reference proteome</keyword>
<feature type="compositionally biased region" description="Polar residues" evidence="1">
    <location>
        <begin position="1"/>
        <end position="12"/>
    </location>
</feature>
<feature type="region of interest" description="Disordered" evidence="1">
    <location>
        <begin position="1"/>
        <end position="50"/>
    </location>
</feature>
<protein>
    <submittedName>
        <fullName evidence="2">Uncharacterized protein</fullName>
    </submittedName>
</protein>
<dbReference type="EMBL" id="MU150257">
    <property type="protein sequence ID" value="KAF9464020.1"/>
    <property type="molecule type" value="Genomic_DNA"/>
</dbReference>
<feature type="region of interest" description="Disordered" evidence="1">
    <location>
        <begin position="232"/>
        <end position="263"/>
    </location>
</feature>
<evidence type="ECO:0000313" key="2">
    <source>
        <dbReference type="EMBL" id="KAF9464020.1"/>
    </source>
</evidence>
<dbReference type="AlphaFoldDB" id="A0A9P6CJ67"/>
<feature type="compositionally biased region" description="Polar residues" evidence="1">
    <location>
        <begin position="39"/>
        <end position="50"/>
    </location>
</feature>
<evidence type="ECO:0000313" key="3">
    <source>
        <dbReference type="Proteomes" id="UP000807353"/>
    </source>
</evidence>
<dbReference type="Proteomes" id="UP000807353">
    <property type="component" value="Unassembled WGS sequence"/>
</dbReference>
<proteinExistence type="predicted"/>
<accession>A0A9P6CJ67</accession>
<organism evidence="2 3">
    <name type="scientific">Collybia nuda</name>
    <dbReference type="NCBI Taxonomy" id="64659"/>
    <lineage>
        <taxon>Eukaryota</taxon>
        <taxon>Fungi</taxon>
        <taxon>Dikarya</taxon>
        <taxon>Basidiomycota</taxon>
        <taxon>Agaricomycotina</taxon>
        <taxon>Agaricomycetes</taxon>
        <taxon>Agaricomycetidae</taxon>
        <taxon>Agaricales</taxon>
        <taxon>Tricholomatineae</taxon>
        <taxon>Clitocybaceae</taxon>
        <taxon>Collybia</taxon>
    </lineage>
</organism>
<reference evidence="2" key="1">
    <citation type="submission" date="2020-11" db="EMBL/GenBank/DDBJ databases">
        <authorList>
            <consortium name="DOE Joint Genome Institute"/>
            <person name="Ahrendt S."/>
            <person name="Riley R."/>
            <person name="Andreopoulos W."/>
            <person name="Labutti K."/>
            <person name="Pangilinan J."/>
            <person name="Ruiz-Duenas F.J."/>
            <person name="Barrasa J.M."/>
            <person name="Sanchez-Garcia M."/>
            <person name="Camarero S."/>
            <person name="Miyauchi S."/>
            <person name="Serrano A."/>
            <person name="Linde D."/>
            <person name="Babiker R."/>
            <person name="Drula E."/>
            <person name="Ayuso-Fernandez I."/>
            <person name="Pacheco R."/>
            <person name="Padilla G."/>
            <person name="Ferreira P."/>
            <person name="Barriuso J."/>
            <person name="Kellner H."/>
            <person name="Castanera R."/>
            <person name="Alfaro M."/>
            <person name="Ramirez L."/>
            <person name="Pisabarro A.G."/>
            <person name="Kuo A."/>
            <person name="Tritt A."/>
            <person name="Lipzen A."/>
            <person name="He G."/>
            <person name="Yan M."/>
            <person name="Ng V."/>
            <person name="Cullen D."/>
            <person name="Martin F."/>
            <person name="Rosso M.-N."/>
            <person name="Henrissat B."/>
            <person name="Hibbett D."/>
            <person name="Martinez A.T."/>
            <person name="Grigoriev I.V."/>
        </authorList>
    </citation>
    <scope>NUCLEOTIDE SEQUENCE</scope>
    <source>
        <strain evidence="2">CBS 247.69</strain>
    </source>
</reference>